<proteinExistence type="predicted"/>
<keyword evidence="3" id="KW-1185">Reference proteome</keyword>
<evidence type="ECO:0000313" key="2">
    <source>
        <dbReference type="EMBL" id="MBL0385142.1"/>
    </source>
</evidence>
<accession>A0ABS1J4E1</accession>
<dbReference type="InterPro" id="IPR045569">
    <property type="entry name" value="Metalloprtase-TldD/E_C"/>
</dbReference>
<dbReference type="PANTHER" id="PTHR43421">
    <property type="entry name" value="METALLOPROTEASE PMBA"/>
    <property type="match status" value="1"/>
</dbReference>
<reference evidence="2 3" key="1">
    <citation type="submission" date="2021-01" db="EMBL/GenBank/DDBJ databases">
        <title>Tumebacillus sp. strain ITR2 16S ribosomal RNA gene Genome sequencing and assembly.</title>
        <authorList>
            <person name="Kang M."/>
        </authorList>
    </citation>
    <scope>NUCLEOTIDE SEQUENCE [LARGE SCALE GENOMIC DNA]</scope>
    <source>
        <strain evidence="2 3">ITR2</strain>
    </source>
</reference>
<gene>
    <name evidence="2" type="ORF">JJB07_00660</name>
</gene>
<evidence type="ECO:0000313" key="3">
    <source>
        <dbReference type="Proteomes" id="UP000602284"/>
    </source>
</evidence>
<feature type="domain" description="Metalloprotease TldD/E C-terminal" evidence="1">
    <location>
        <begin position="189"/>
        <end position="369"/>
    </location>
</feature>
<dbReference type="Proteomes" id="UP000602284">
    <property type="component" value="Unassembled WGS sequence"/>
</dbReference>
<dbReference type="InterPro" id="IPR047657">
    <property type="entry name" value="PmbA"/>
</dbReference>
<dbReference type="InterPro" id="IPR036059">
    <property type="entry name" value="TldD/PmbA_sf"/>
</dbReference>
<name>A0ABS1J4E1_9BACL</name>
<comment type="caution">
    <text evidence="2">The sequence shown here is derived from an EMBL/GenBank/DDBJ whole genome shotgun (WGS) entry which is preliminary data.</text>
</comment>
<protein>
    <recommendedName>
        <fullName evidence="1">Metalloprotease TldD/E C-terminal domain-containing protein</fullName>
    </recommendedName>
</protein>
<dbReference type="Pfam" id="PF19289">
    <property type="entry name" value="PmbA_TldD_3rd"/>
    <property type="match status" value="1"/>
</dbReference>
<evidence type="ECO:0000259" key="1">
    <source>
        <dbReference type="Pfam" id="PF19289"/>
    </source>
</evidence>
<dbReference type="EMBL" id="JAEQNB010000001">
    <property type="protein sequence ID" value="MBL0385142.1"/>
    <property type="molecule type" value="Genomic_DNA"/>
</dbReference>
<dbReference type="SUPFAM" id="SSF111283">
    <property type="entry name" value="Putative modulator of DNA gyrase, PmbA/TldD"/>
    <property type="match status" value="1"/>
</dbReference>
<sequence length="413" mass="45656">MGVDATLETCLLRLTSTLYDSRMNGLPVVEEQTLSAARCIKDGRLGVATAMSSLDQGLVKRAEEVVFGGVPVSPTFLHSHSFVQQPARLDHDQMKQWLAETQQKLAARYAGYVLTTRHVRRDMTLWHDQQETVALTQDFFEHHVHVKQTPDAKVNSSTSYTIDSLPELDELTRLELCLEDEVPATALDSGTYEVVFTPQAFDLLLNLWVPYLNPGVQSQLPVSALRLHQGERVASAGLTLDTNVSYRPAVDDEGVPLSETPLIEDGYFVSGFQDRLSAEQIGGALTGSGFRTTRPTPFSNFALPTSALPYLRVSGGQVSSAELVASVGRGLLIHELSPSYNRDYLFTSARIPVVEAYWVEDGKVIGKVPAKSVLFLDILPFFRSQLVLSRERKQLSSREVPWMYAPSVSLRSG</sequence>
<organism evidence="2 3">
    <name type="scientific">Tumebacillus amylolyticus</name>
    <dbReference type="NCBI Taxonomy" id="2801339"/>
    <lineage>
        <taxon>Bacteria</taxon>
        <taxon>Bacillati</taxon>
        <taxon>Bacillota</taxon>
        <taxon>Bacilli</taxon>
        <taxon>Bacillales</taxon>
        <taxon>Alicyclobacillaceae</taxon>
        <taxon>Tumebacillus</taxon>
    </lineage>
</organism>
<dbReference type="RefSeq" id="WP_201630279.1">
    <property type="nucleotide sequence ID" value="NZ_JAEQNB010000001.1"/>
</dbReference>
<dbReference type="PANTHER" id="PTHR43421:SF1">
    <property type="entry name" value="METALLOPROTEASE PMBA"/>
    <property type="match status" value="1"/>
</dbReference>